<evidence type="ECO:0000259" key="2">
    <source>
        <dbReference type="Pfam" id="PF00326"/>
    </source>
</evidence>
<proteinExistence type="predicted"/>
<dbReference type="GO" id="GO:0016787">
    <property type="term" value="F:hydrolase activity"/>
    <property type="evidence" value="ECO:0007669"/>
    <property type="project" value="UniProtKB-KW"/>
</dbReference>
<name>A0ABV0CV63_9SPHN</name>
<dbReference type="InterPro" id="IPR029058">
    <property type="entry name" value="AB_hydrolase_fold"/>
</dbReference>
<dbReference type="EC" id="3.4.-.-" evidence="3"/>
<dbReference type="InterPro" id="IPR002470">
    <property type="entry name" value="Peptidase_S9A"/>
</dbReference>
<feature type="domain" description="Peptidase S9 prolyl oligopeptidase catalytic" evidence="2">
    <location>
        <begin position="415"/>
        <end position="625"/>
    </location>
</feature>
<organism evidence="3 4">
    <name type="scientific">Aurantiacibacter flavus</name>
    <dbReference type="NCBI Taxonomy" id="3145232"/>
    <lineage>
        <taxon>Bacteria</taxon>
        <taxon>Pseudomonadati</taxon>
        <taxon>Pseudomonadota</taxon>
        <taxon>Alphaproteobacteria</taxon>
        <taxon>Sphingomonadales</taxon>
        <taxon>Erythrobacteraceae</taxon>
        <taxon>Aurantiacibacter</taxon>
    </lineage>
</organism>
<keyword evidence="4" id="KW-1185">Reference proteome</keyword>
<accession>A0ABV0CV63</accession>
<evidence type="ECO:0000313" key="4">
    <source>
        <dbReference type="Proteomes" id="UP001484535"/>
    </source>
</evidence>
<protein>
    <submittedName>
        <fullName evidence="3">S9 family peptidase</fullName>
        <ecNumber evidence="3">3.4.-.-</ecNumber>
    </submittedName>
</protein>
<dbReference type="PANTHER" id="PTHR42776:SF27">
    <property type="entry name" value="DIPEPTIDYL PEPTIDASE FAMILY MEMBER 6"/>
    <property type="match status" value="1"/>
</dbReference>
<dbReference type="Gene3D" id="3.40.50.1820">
    <property type="entry name" value="alpha/beta hydrolase"/>
    <property type="match status" value="1"/>
</dbReference>
<keyword evidence="1 3" id="KW-0378">Hydrolase</keyword>
<dbReference type="PANTHER" id="PTHR42776">
    <property type="entry name" value="SERINE PEPTIDASE S9 FAMILY MEMBER"/>
    <property type="match status" value="1"/>
</dbReference>
<dbReference type="InterPro" id="IPR001375">
    <property type="entry name" value="Peptidase_S9_cat"/>
</dbReference>
<gene>
    <name evidence="3" type="ORF">ABDJ38_05030</name>
</gene>
<dbReference type="InterPro" id="IPR011042">
    <property type="entry name" value="6-blade_b-propeller_TolB-like"/>
</dbReference>
<dbReference type="Proteomes" id="UP001484535">
    <property type="component" value="Unassembled WGS sequence"/>
</dbReference>
<reference evidence="3 4" key="1">
    <citation type="submission" date="2024-05" db="EMBL/GenBank/DDBJ databases">
        <authorList>
            <person name="Park S."/>
        </authorList>
    </citation>
    <scope>NUCLEOTIDE SEQUENCE [LARGE SCALE GENOMIC DNA]</scope>
    <source>
        <strain evidence="3 4">DGU5</strain>
    </source>
</reference>
<comment type="caution">
    <text evidence="3">The sequence shown here is derived from an EMBL/GenBank/DDBJ whole genome shotgun (WGS) entry which is preliminary data.</text>
</comment>
<dbReference type="PRINTS" id="PR00862">
    <property type="entry name" value="PROLIGOPTASE"/>
</dbReference>
<dbReference type="Gene3D" id="2.120.10.30">
    <property type="entry name" value="TolB, C-terminal domain"/>
    <property type="match status" value="1"/>
</dbReference>
<sequence length="650" mass="71261">MTTTTADALSTVPLIPRDHIFGNPTRSGGKISPDGNWVSWMAPHEGVMNVWMAPSDDPENPRRMTSATERPIPAYFWSPDSTSLLYIQDKGGDENFLLYQVNVASGEERCLTPFENTRAQIVGASDTIKDTILVGINNRDPRFHDVHKLNLKTGELELVYENNAYVGFESDDSLTLRWAIAQNAAGGNDMFEIVDGVVAEAPRESIGMDDALTTSMAGYTTDGSVLYWLDSRGRDTAALYAEDTATGERTLVAEHDKADIGGTMRDMKTGVVQAWSATYLRTEHHAIDPEIGAALAWLRKRLDGDFGIQSRTDDDRKWLVWNDPLTAPIRAYLYDRNAETLTEFYNTRPELEGAPLQPMHAVEITSRDGLTLPSFLTLPPACDQDGDGVPTAPVPMVLLVHGGPWARDAYGYNRAHQWLANRGYAVLSVNFRGSTGFGKSFINAGNLEWSGKMHDDLIDAVEWAVEKGIAAREKVAIMGGSYGGYATLVGLTFTPEVFACGVDIVGPSNLETLLETIPPYWEPLVKQFHERMGNPTTPEGLAFLKSISPLYKADKIEKPLLIGQGANDPRVKQAESDQIVSAMEKHGIPVTYVLFPDEGHGFHRPENNIAFNAITEEFLSRYLGGRAEAAGDTVAKSTAQIPNGAEHLGL</sequence>
<dbReference type="SUPFAM" id="SSF53474">
    <property type="entry name" value="alpha/beta-Hydrolases"/>
    <property type="match status" value="1"/>
</dbReference>
<dbReference type="RefSeq" id="WP_346783991.1">
    <property type="nucleotide sequence ID" value="NZ_JBDLBR010000002.1"/>
</dbReference>
<evidence type="ECO:0000256" key="1">
    <source>
        <dbReference type="ARBA" id="ARBA00022801"/>
    </source>
</evidence>
<dbReference type="SUPFAM" id="SSF82171">
    <property type="entry name" value="DPP6 N-terminal domain-like"/>
    <property type="match status" value="1"/>
</dbReference>
<dbReference type="Pfam" id="PF00326">
    <property type="entry name" value="Peptidase_S9"/>
    <property type="match status" value="1"/>
</dbReference>
<dbReference type="EMBL" id="JBDLBR010000002">
    <property type="protein sequence ID" value="MEN7536531.1"/>
    <property type="molecule type" value="Genomic_DNA"/>
</dbReference>
<evidence type="ECO:0000313" key="3">
    <source>
        <dbReference type="EMBL" id="MEN7536531.1"/>
    </source>
</evidence>